<name>B1HM43_LYSSC</name>
<dbReference type="Proteomes" id="UP000002164">
    <property type="component" value="Chromosome"/>
</dbReference>
<accession>B1HM43</accession>
<organism evidence="1 2">
    <name type="scientific">Lysinibacillus sphaericus (strain C3-41)</name>
    <dbReference type="NCBI Taxonomy" id="444177"/>
    <lineage>
        <taxon>Bacteria</taxon>
        <taxon>Bacillati</taxon>
        <taxon>Bacillota</taxon>
        <taxon>Bacilli</taxon>
        <taxon>Bacillales</taxon>
        <taxon>Bacillaceae</taxon>
        <taxon>Lysinibacillus</taxon>
    </lineage>
</organism>
<sequence length="37" mass="4073">MTFIKDVMYGMILMAINEGAELNGCKTNTNAFDSVTQ</sequence>
<protein>
    <submittedName>
        <fullName evidence="1">Uncharacterized protein</fullName>
    </submittedName>
</protein>
<evidence type="ECO:0000313" key="1">
    <source>
        <dbReference type="EMBL" id="ACA38615.1"/>
    </source>
</evidence>
<evidence type="ECO:0000313" key="2">
    <source>
        <dbReference type="Proteomes" id="UP000002164"/>
    </source>
</evidence>
<dbReference type="EMBL" id="CP000817">
    <property type="protein sequence ID" value="ACA38615.1"/>
    <property type="molecule type" value="Genomic_DNA"/>
</dbReference>
<dbReference type="HOGENOM" id="CLU_3345487_0_0_9"/>
<dbReference type="KEGG" id="lsp:Bsph_1003"/>
<reference evidence="1 2" key="1">
    <citation type="journal article" date="2008" name="J. Bacteriol.">
        <title>Complete genome sequence of the mosquitocidal bacterium Bacillus sphaericus C3-41 and comparison with those of closely related Bacillus species.</title>
        <authorList>
            <person name="Hu X."/>
            <person name="Fan W."/>
            <person name="Han B."/>
            <person name="Liu H."/>
            <person name="Zheng D."/>
            <person name="Li Q."/>
            <person name="Dong W."/>
            <person name="Yan J."/>
            <person name="Gao M."/>
            <person name="Berry C."/>
            <person name="Yuan Z."/>
        </authorList>
    </citation>
    <scope>NUCLEOTIDE SEQUENCE [LARGE SCALE GENOMIC DNA]</scope>
    <source>
        <strain evidence="1 2">C3-41</strain>
    </source>
</reference>
<dbReference type="AlphaFoldDB" id="B1HM43"/>
<proteinExistence type="predicted"/>
<gene>
    <name evidence="1" type="ordered locus">Bsph_1003</name>
</gene>
<dbReference type="EnsemblBacteria" id="ACA38615">
    <property type="protein sequence ID" value="ACA38615"/>
    <property type="gene ID" value="Bsph_1003"/>
</dbReference>